<sequence length="345" mass="39392">MIISQRVNMPLPHRDHSLYSPFVNAVIQAGDHLKAPMEALLKQSNIDRQLLQNLEHPTPVDAVLALYRGIDESCAQPDIGITVGRICYIDGLHLQLYMSTLCETFRDYLNLMPSMLRTTGDIGEVKMQADRAFLKLGWHPLSAATRPQRYLSDTVLTNSAAIVDSLCIHPVPVRRADFTYSRPEDLGLLHQVFGSDLHFEQPVSQLYFERESLYYPLTHLSGDVAAWQFQPLTHLFDENEPPDTFLLELRRTLLRLLPQGDITIDRVADALTLSRRTLQRRLAERDSQFLQILQSVRAEVATRYLADERLSITDIAFLLGYSDQSAFSTAFKSWHGRSPKAYRQR</sequence>
<proteinExistence type="predicted"/>
<dbReference type="InterPro" id="IPR018060">
    <property type="entry name" value="HTH_AraC"/>
</dbReference>
<evidence type="ECO:0000256" key="1">
    <source>
        <dbReference type="ARBA" id="ARBA00023015"/>
    </source>
</evidence>
<dbReference type="SUPFAM" id="SSF46689">
    <property type="entry name" value="Homeodomain-like"/>
    <property type="match status" value="1"/>
</dbReference>
<accession>A0A918XH83</accession>
<dbReference type="PRINTS" id="PR00032">
    <property type="entry name" value="HTHARAC"/>
</dbReference>
<dbReference type="Gene3D" id="1.10.10.60">
    <property type="entry name" value="Homeodomain-like"/>
    <property type="match status" value="1"/>
</dbReference>
<organism evidence="5 6">
    <name type="scientific">Parahalioglobus pacificus</name>
    <dbReference type="NCBI Taxonomy" id="930806"/>
    <lineage>
        <taxon>Bacteria</taxon>
        <taxon>Pseudomonadati</taxon>
        <taxon>Pseudomonadota</taxon>
        <taxon>Gammaproteobacteria</taxon>
        <taxon>Cellvibrionales</taxon>
        <taxon>Halieaceae</taxon>
        <taxon>Parahalioglobus</taxon>
    </lineage>
</organism>
<keyword evidence="2" id="KW-0238">DNA-binding</keyword>
<dbReference type="GO" id="GO:0005829">
    <property type="term" value="C:cytosol"/>
    <property type="evidence" value="ECO:0007669"/>
    <property type="project" value="TreeGrafter"/>
</dbReference>
<evidence type="ECO:0000313" key="6">
    <source>
        <dbReference type="Proteomes" id="UP000644693"/>
    </source>
</evidence>
<dbReference type="InterPro" id="IPR009057">
    <property type="entry name" value="Homeodomain-like_sf"/>
</dbReference>
<evidence type="ECO:0000256" key="3">
    <source>
        <dbReference type="ARBA" id="ARBA00023163"/>
    </source>
</evidence>
<dbReference type="GO" id="GO:0003700">
    <property type="term" value="F:DNA-binding transcription factor activity"/>
    <property type="evidence" value="ECO:0007669"/>
    <property type="project" value="InterPro"/>
</dbReference>
<dbReference type="AlphaFoldDB" id="A0A918XH83"/>
<evidence type="ECO:0000313" key="5">
    <source>
        <dbReference type="EMBL" id="GHD31545.1"/>
    </source>
</evidence>
<dbReference type="PROSITE" id="PS01124">
    <property type="entry name" value="HTH_ARAC_FAMILY_2"/>
    <property type="match status" value="1"/>
</dbReference>
<dbReference type="Pfam" id="PF12625">
    <property type="entry name" value="Arabinose_bd"/>
    <property type="match status" value="1"/>
</dbReference>
<dbReference type="InterPro" id="IPR032687">
    <property type="entry name" value="AraC-type_N"/>
</dbReference>
<dbReference type="PANTHER" id="PTHR47894:SF4">
    <property type="entry name" value="HTH-TYPE TRANSCRIPTIONAL REGULATOR GADX"/>
    <property type="match status" value="1"/>
</dbReference>
<dbReference type="GO" id="GO:0000976">
    <property type="term" value="F:transcription cis-regulatory region binding"/>
    <property type="evidence" value="ECO:0007669"/>
    <property type="project" value="TreeGrafter"/>
</dbReference>
<reference evidence="5" key="2">
    <citation type="submission" date="2020-09" db="EMBL/GenBank/DDBJ databases">
        <authorList>
            <person name="Sun Q."/>
            <person name="Kim S."/>
        </authorList>
    </citation>
    <scope>NUCLEOTIDE SEQUENCE</scope>
    <source>
        <strain evidence="5">KCTC 23430</strain>
    </source>
</reference>
<dbReference type="PANTHER" id="PTHR47894">
    <property type="entry name" value="HTH-TYPE TRANSCRIPTIONAL REGULATOR GADX"/>
    <property type="match status" value="1"/>
</dbReference>
<protein>
    <submittedName>
        <fullName evidence="5">AraC family transcriptional regulator</fullName>
    </submittedName>
</protein>
<dbReference type="Proteomes" id="UP000644693">
    <property type="component" value="Unassembled WGS sequence"/>
</dbReference>
<evidence type="ECO:0000259" key="4">
    <source>
        <dbReference type="PROSITE" id="PS01124"/>
    </source>
</evidence>
<dbReference type="Pfam" id="PF12833">
    <property type="entry name" value="HTH_18"/>
    <property type="match status" value="1"/>
</dbReference>
<dbReference type="SMART" id="SM00342">
    <property type="entry name" value="HTH_ARAC"/>
    <property type="match status" value="1"/>
</dbReference>
<keyword evidence="6" id="KW-1185">Reference proteome</keyword>
<keyword evidence="1" id="KW-0805">Transcription regulation</keyword>
<keyword evidence="3" id="KW-0804">Transcription</keyword>
<reference evidence="5" key="1">
    <citation type="journal article" date="2014" name="Int. J. Syst. Evol. Microbiol.">
        <title>Complete genome sequence of Corynebacterium casei LMG S-19264T (=DSM 44701T), isolated from a smear-ripened cheese.</title>
        <authorList>
            <consortium name="US DOE Joint Genome Institute (JGI-PGF)"/>
            <person name="Walter F."/>
            <person name="Albersmeier A."/>
            <person name="Kalinowski J."/>
            <person name="Ruckert C."/>
        </authorList>
    </citation>
    <scope>NUCLEOTIDE SEQUENCE</scope>
    <source>
        <strain evidence="5">KCTC 23430</strain>
    </source>
</reference>
<dbReference type="InterPro" id="IPR020449">
    <property type="entry name" value="Tscrpt_reg_AraC-type_HTH"/>
</dbReference>
<name>A0A918XH83_9GAMM</name>
<feature type="domain" description="HTH araC/xylS-type" evidence="4">
    <location>
        <begin position="247"/>
        <end position="345"/>
    </location>
</feature>
<dbReference type="EMBL" id="BMYM01000001">
    <property type="protein sequence ID" value="GHD31545.1"/>
    <property type="molecule type" value="Genomic_DNA"/>
</dbReference>
<evidence type="ECO:0000256" key="2">
    <source>
        <dbReference type="ARBA" id="ARBA00023125"/>
    </source>
</evidence>
<gene>
    <name evidence="5" type="primary">oruR</name>
    <name evidence="5" type="ORF">GCM10007053_14710</name>
</gene>
<dbReference type="PROSITE" id="PS00041">
    <property type="entry name" value="HTH_ARAC_FAMILY_1"/>
    <property type="match status" value="1"/>
</dbReference>
<dbReference type="InterPro" id="IPR018062">
    <property type="entry name" value="HTH_AraC-typ_CS"/>
</dbReference>
<comment type="caution">
    <text evidence="5">The sequence shown here is derived from an EMBL/GenBank/DDBJ whole genome shotgun (WGS) entry which is preliminary data.</text>
</comment>